<feature type="non-terminal residue" evidence="1">
    <location>
        <position position="1"/>
    </location>
</feature>
<feature type="non-terminal residue" evidence="1">
    <location>
        <position position="96"/>
    </location>
</feature>
<evidence type="ECO:0000313" key="1">
    <source>
        <dbReference type="EMBL" id="KAJ4495949.1"/>
    </source>
</evidence>
<dbReference type="AlphaFoldDB" id="A0A9W9B1J1"/>
<dbReference type="EMBL" id="JANVFS010000001">
    <property type="protein sequence ID" value="KAJ4495949.1"/>
    <property type="molecule type" value="Genomic_DNA"/>
</dbReference>
<dbReference type="Proteomes" id="UP001150238">
    <property type="component" value="Unassembled WGS sequence"/>
</dbReference>
<evidence type="ECO:0000313" key="2">
    <source>
        <dbReference type="Proteomes" id="UP001150238"/>
    </source>
</evidence>
<name>A0A9W9B1J1_9AGAR</name>
<protein>
    <submittedName>
        <fullName evidence="1">Uncharacterized protein</fullName>
    </submittedName>
</protein>
<comment type="caution">
    <text evidence="1">The sequence shown here is derived from an EMBL/GenBank/DDBJ whole genome shotgun (WGS) entry which is preliminary data.</text>
</comment>
<accession>A0A9W9B1J1</accession>
<organism evidence="1 2">
    <name type="scientific">Lentinula lateritia</name>
    <dbReference type="NCBI Taxonomy" id="40482"/>
    <lineage>
        <taxon>Eukaryota</taxon>
        <taxon>Fungi</taxon>
        <taxon>Dikarya</taxon>
        <taxon>Basidiomycota</taxon>
        <taxon>Agaricomycotina</taxon>
        <taxon>Agaricomycetes</taxon>
        <taxon>Agaricomycetidae</taxon>
        <taxon>Agaricales</taxon>
        <taxon>Marasmiineae</taxon>
        <taxon>Omphalotaceae</taxon>
        <taxon>Lentinula</taxon>
    </lineage>
</organism>
<gene>
    <name evidence="1" type="ORF">C8J55DRAFT_400700</name>
</gene>
<reference evidence="1" key="1">
    <citation type="submission" date="2022-08" db="EMBL/GenBank/DDBJ databases">
        <authorList>
            <consortium name="DOE Joint Genome Institute"/>
            <person name="Min B."/>
            <person name="Riley R."/>
            <person name="Sierra-Patev S."/>
            <person name="Naranjo-Ortiz M."/>
            <person name="Looney B."/>
            <person name="Konkel Z."/>
            <person name="Slot J.C."/>
            <person name="Sakamoto Y."/>
            <person name="Steenwyk J.L."/>
            <person name="Rokas A."/>
            <person name="Carro J."/>
            <person name="Camarero S."/>
            <person name="Ferreira P."/>
            <person name="Molpeceres G."/>
            <person name="Ruiz-Duenas F.J."/>
            <person name="Serrano A."/>
            <person name="Henrissat B."/>
            <person name="Drula E."/>
            <person name="Hughes K.W."/>
            <person name="Mata J.L."/>
            <person name="Ishikawa N.K."/>
            <person name="Vargas-Isla R."/>
            <person name="Ushijima S."/>
            <person name="Smith C.A."/>
            <person name="Ahrendt S."/>
            <person name="Andreopoulos W."/>
            <person name="He G."/>
            <person name="Labutti K."/>
            <person name="Lipzen A."/>
            <person name="Ng V."/>
            <person name="Sandor L."/>
            <person name="Barry K."/>
            <person name="Martinez A.T."/>
            <person name="Xiao Y."/>
            <person name="Gibbons J.G."/>
            <person name="Terashima K."/>
            <person name="Hibbett D.S."/>
            <person name="Grigoriev I.V."/>
        </authorList>
    </citation>
    <scope>NUCLEOTIDE SEQUENCE</scope>
    <source>
        <strain evidence="1">Sp2 HRB7682 ss15</strain>
    </source>
</reference>
<proteinExistence type="predicted"/>
<sequence length="96" mass="10895">CRTGHAFLGEYYAQFVPGENINCPCGEDLQTREHILRACPRYDNFRHILRKASDDICLKEILGTEEGIEALTEFLEESGAFTKTGKQRPITEAPTY</sequence>
<reference evidence="1" key="2">
    <citation type="journal article" date="2023" name="Proc. Natl. Acad. Sci. U.S.A.">
        <title>A global phylogenomic analysis of the shiitake genus Lentinula.</title>
        <authorList>
            <person name="Sierra-Patev S."/>
            <person name="Min B."/>
            <person name="Naranjo-Ortiz M."/>
            <person name="Looney B."/>
            <person name="Konkel Z."/>
            <person name="Slot J.C."/>
            <person name="Sakamoto Y."/>
            <person name="Steenwyk J.L."/>
            <person name="Rokas A."/>
            <person name="Carro J."/>
            <person name="Camarero S."/>
            <person name="Ferreira P."/>
            <person name="Molpeceres G."/>
            <person name="Ruiz-Duenas F.J."/>
            <person name="Serrano A."/>
            <person name="Henrissat B."/>
            <person name="Drula E."/>
            <person name="Hughes K.W."/>
            <person name="Mata J.L."/>
            <person name="Ishikawa N.K."/>
            <person name="Vargas-Isla R."/>
            <person name="Ushijima S."/>
            <person name="Smith C.A."/>
            <person name="Donoghue J."/>
            <person name="Ahrendt S."/>
            <person name="Andreopoulos W."/>
            <person name="He G."/>
            <person name="LaButti K."/>
            <person name="Lipzen A."/>
            <person name="Ng V."/>
            <person name="Riley R."/>
            <person name="Sandor L."/>
            <person name="Barry K."/>
            <person name="Martinez A.T."/>
            <person name="Xiao Y."/>
            <person name="Gibbons J.G."/>
            <person name="Terashima K."/>
            <person name="Grigoriev I.V."/>
            <person name="Hibbett D."/>
        </authorList>
    </citation>
    <scope>NUCLEOTIDE SEQUENCE</scope>
    <source>
        <strain evidence="1">Sp2 HRB7682 ss15</strain>
    </source>
</reference>